<feature type="signal peptide" evidence="2">
    <location>
        <begin position="1"/>
        <end position="18"/>
    </location>
</feature>
<dbReference type="AlphaFoldDB" id="N2A2W4"/>
<dbReference type="Proteomes" id="UP000474104">
    <property type="component" value="Unassembled WGS sequence"/>
</dbReference>
<evidence type="ECO:0000313" key="4">
    <source>
        <dbReference type="EMBL" id="RRK32284.1"/>
    </source>
</evidence>
<dbReference type="eggNOG" id="COG1653">
    <property type="taxonomic scope" value="Bacteria"/>
</dbReference>
<dbReference type="InterPro" id="IPR050490">
    <property type="entry name" value="Bact_solute-bd_prot1"/>
</dbReference>
<accession>N2A2W4</accession>
<sequence length="439" mass="48075">MKKFVALFLALTLTCGLAACGGGGNSGGGDSNDTGGSGASTEESTDGDEKEDSGSGEKVAINVIAAQYGQNTTKWWSDFVKDFTTEYPNIDLTVEVESWNDIYTVVNTRISNNDAPDILNIDVFANYQADDLLLPAEDFVSDETYKKMYPAFLEQSNVDGTIWAIPDLASARALYVNKDILDAAKVEIPTTWDELKKACEAIKAYDSKIYPWGIDMTTDEGQAAFAYYTWNNGGGFVDEDNNWALNSDENVEAVEFAISLVKDGYTNSDPSNDTRYDLQDMFGAGQVAMMIGPNSIPTYIADGGYSVNYEVAPIPTNGDNESVSAGVMDRFMCFDNGYSDAELEAIKTFFDYFYEDTRYSDWVLMEGFLPATSTGGEILAEADESMASWVDIVGSCNFYPTAKTEWDDVKQGVINVEQQALLDGNVKELLDELQAEIAE</sequence>
<feature type="compositionally biased region" description="Gly residues" evidence="1">
    <location>
        <begin position="24"/>
        <end position="38"/>
    </location>
</feature>
<dbReference type="PROSITE" id="PS51257">
    <property type="entry name" value="PROKAR_LIPOPROTEIN"/>
    <property type="match status" value="1"/>
</dbReference>
<dbReference type="EMBL" id="RHJS01000002">
    <property type="protein sequence ID" value="RRK32284.1"/>
    <property type="molecule type" value="Genomic_DNA"/>
</dbReference>
<organism evidence="4 5">
    <name type="scientific">Schaedlerella arabinosiphila</name>
    <dbReference type="NCBI Taxonomy" id="2044587"/>
    <lineage>
        <taxon>Bacteria</taxon>
        <taxon>Bacillati</taxon>
        <taxon>Bacillota</taxon>
        <taxon>Clostridia</taxon>
        <taxon>Lachnospirales</taxon>
        <taxon>Lachnospiraceae</taxon>
        <taxon>Schaedlerella</taxon>
    </lineage>
</organism>
<evidence type="ECO:0000313" key="3">
    <source>
        <dbReference type="EMBL" id="NDO68418.1"/>
    </source>
</evidence>
<dbReference type="Gene3D" id="3.40.190.10">
    <property type="entry name" value="Periplasmic binding protein-like II"/>
    <property type="match status" value="1"/>
</dbReference>
<evidence type="ECO:0000256" key="1">
    <source>
        <dbReference type="SAM" id="MobiDB-lite"/>
    </source>
</evidence>
<dbReference type="RefSeq" id="WP_004070972.1">
    <property type="nucleotide sequence ID" value="NZ_RHJS01000002.1"/>
</dbReference>
<accession>A0A426DHR8</accession>
<name>N2A2W4_9FIRM</name>
<dbReference type="OrthoDB" id="41208at2"/>
<dbReference type="PANTHER" id="PTHR43649">
    <property type="entry name" value="ARABINOSE-BINDING PROTEIN-RELATED"/>
    <property type="match status" value="1"/>
</dbReference>
<gene>
    <name evidence="4" type="ORF">EBB54_13625</name>
    <name evidence="3" type="ORF">FMM80_06840</name>
</gene>
<dbReference type="PANTHER" id="PTHR43649:SF30">
    <property type="entry name" value="ABC TRANSPORTER SUBSTRATE-BINDING PROTEIN"/>
    <property type="match status" value="1"/>
</dbReference>
<evidence type="ECO:0000313" key="5">
    <source>
        <dbReference type="Proteomes" id="UP000274920"/>
    </source>
</evidence>
<reference evidence="3 6" key="2">
    <citation type="submission" date="2019-07" db="EMBL/GenBank/DDBJ databases">
        <title>Draft genome sequences of 15 bacterial species constituting the stable defined intestinal microbiota of the GM15 gnotobiotic mouse model.</title>
        <authorList>
            <person name="Elie C."/>
            <person name="Mathieu A."/>
            <person name="Saliou A."/>
            <person name="Darnaud M."/>
            <person name="Leulier F."/>
            <person name="Tamellini A."/>
        </authorList>
    </citation>
    <scope>NUCLEOTIDE SEQUENCE [LARGE SCALE GENOMIC DNA]</scope>
    <source>
        <strain evidence="6">ASF 502</strain>
        <strain evidence="3">MD300</strain>
    </source>
</reference>
<evidence type="ECO:0000313" key="6">
    <source>
        <dbReference type="Proteomes" id="UP000474104"/>
    </source>
</evidence>
<comment type="caution">
    <text evidence="4">The sequence shown here is derived from an EMBL/GenBank/DDBJ whole genome shotgun (WGS) entry which is preliminary data.</text>
</comment>
<feature type="region of interest" description="Disordered" evidence="1">
    <location>
        <begin position="24"/>
        <end position="56"/>
    </location>
</feature>
<protein>
    <submittedName>
        <fullName evidence="4">Extracellular solute-binding protein</fullName>
    </submittedName>
</protein>
<keyword evidence="2" id="KW-0732">Signal</keyword>
<dbReference type="SUPFAM" id="SSF53850">
    <property type="entry name" value="Periplasmic binding protein-like II"/>
    <property type="match status" value="1"/>
</dbReference>
<reference evidence="4" key="1">
    <citation type="submission" date="2018-10" db="EMBL/GenBank/DDBJ databases">
        <title>Schaedlerella arabinophila gen. nov. sp. nov., isolated from the mouse intestinal tract and comparative analysis with the genome of the closely related altered Schaedler flora strain ASF502.</title>
        <authorList>
            <person name="Miyake S."/>
            <person name="Soh M."/>
            <person name="Seedorf H."/>
        </authorList>
    </citation>
    <scope>NUCLEOTIDE SEQUENCE [LARGE SCALE GENOMIC DNA]</scope>
    <source>
        <strain evidence="4">DSM 106076</strain>
    </source>
</reference>
<keyword evidence="5" id="KW-1185">Reference proteome</keyword>
<dbReference type="STRING" id="2044587.C824_04798"/>
<feature type="chain" id="PRO_5039074058" evidence="2">
    <location>
        <begin position="19"/>
        <end position="439"/>
    </location>
</feature>
<proteinExistence type="predicted"/>
<dbReference type="Pfam" id="PF01547">
    <property type="entry name" value="SBP_bac_1"/>
    <property type="match status" value="1"/>
</dbReference>
<dbReference type="HOGENOM" id="CLU_031285_10_1_9"/>
<evidence type="ECO:0000256" key="2">
    <source>
        <dbReference type="SAM" id="SignalP"/>
    </source>
</evidence>
<dbReference type="Proteomes" id="UP000274920">
    <property type="component" value="Unassembled WGS sequence"/>
</dbReference>
<dbReference type="InterPro" id="IPR006059">
    <property type="entry name" value="SBP"/>
</dbReference>
<dbReference type="EMBL" id="VIRB01000045">
    <property type="protein sequence ID" value="NDO68418.1"/>
    <property type="molecule type" value="Genomic_DNA"/>
</dbReference>